<comment type="catalytic activity">
    <reaction evidence="4 5">
        <text>P(1),P(4)-bis(5'-adenosyl) tetraphosphate + H2O = 2 ADP + 2 H(+)</text>
        <dbReference type="Rhea" id="RHEA:24252"/>
        <dbReference type="ChEBI" id="CHEBI:15377"/>
        <dbReference type="ChEBI" id="CHEBI:15378"/>
        <dbReference type="ChEBI" id="CHEBI:58141"/>
        <dbReference type="ChEBI" id="CHEBI:456216"/>
        <dbReference type="EC" id="3.6.1.41"/>
    </reaction>
</comment>
<dbReference type="NCBIfam" id="TIGR00668">
    <property type="entry name" value="apaH"/>
    <property type="match status" value="1"/>
</dbReference>
<dbReference type="EC" id="3.6.1.41" evidence="5"/>
<proteinExistence type="inferred from homology"/>
<dbReference type="Pfam" id="PF00149">
    <property type="entry name" value="Metallophos"/>
    <property type="match status" value="1"/>
</dbReference>
<dbReference type="PATRIC" id="fig|455.5.peg.1945"/>
<dbReference type="EMBL" id="LNYG01000013">
    <property type="protein sequence ID" value="KTD07652.1"/>
    <property type="molecule type" value="Genomic_DNA"/>
</dbReference>
<accession>A0A0W0UIF0</accession>
<dbReference type="HAMAP" id="MF_00199">
    <property type="entry name" value="ApaH"/>
    <property type="match status" value="1"/>
</dbReference>
<evidence type="ECO:0000256" key="5">
    <source>
        <dbReference type="HAMAP-Rule" id="MF_00199"/>
    </source>
</evidence>
<organism evidence="7 8">
    <name type="scientific">Legionella jamestowniensis</name>
    <dbReference type="NCBI Taxonomy" id="455"/>
    <lineage>
        <taxon>Bacteria</taxon>
        <taxon>Pseudomonadati</taxon>
        <taxon>Pseudomonadota</taxon>
        <taxon>Gammaproteobacteria</taxon>
        <taxon>Legionellales</taxon>
        <taxon>Legionellaceae</taxon>
        <taxon>Legionella</taxon>
    </lineage>
</organism>
<dbReference type="STRING" id="455.Ljam_1847"/>
<dbReference type="NCBIfam" id="NF001204">
    <property type="entry name" value="PRK00166.1"/>
    <property type="match status" value="1"/>
</dbReference>
<reference evidence="7 8" key="1">
    <citation type="submission" date="2015-11" db="EMBL/GenBank/DDBJ databases">
        <title>Genomic analysis of 38 Legionella species identifies large and diverse effector repertoires.</title>
        <authorList>
            <person name="Burstein D."/>
            <person name="Amaro F."/>
            <person name="Zusman T."/>
            <person name="Lifshitz Z."/>
            <person name="Cohen O."/>
            <person name="Gilbert J.A."/>
            <person name="Pupko T."/>
            <person name="Shuman H.A."/>
            <person name="Segal G."/>
        </authorList>
    </citation>
    <scope>NUCLEOTIDE SEQUENCE [LARGE SCALE GENOMIC DNA]</scope>
    <source>
        <strain evidence="7 8">JA-26-G1-E2</strain>
    </source>
</reference>
<evidence type="ECO:0000256" key="4">
    <source>
        <dbReference type="ARBA" id="ARBA00049417"/>
    </source>
</evidence>
<dbReference type="PANTHER" id="PTHR40942">
    <property type="match status" value="1"/>
</dbReference>
<dbReference type="InterPro" id="IPR004843">
    <property type="entry name" value="Calcineurin-like_PHP"/>
</dbReference>
<dbReference type="SUPFAM" id="SSF56300">
    <property type="entry name" value="Metallo-dependent phosphatases"/>
    <property type="match status" value="1"/>
</dbReference>
<name>A0A0W0UIF0_9GAMM</name>
<dbReference type="GO" id="GO:0008803">
    <property type="term" value="F:bis(5'-nucleosyl)-tetraphosphatase (symmetrical) activity"/>
    <property type="evidence" value="ECO:0007669"/>
    <property type="project" value="UniProtKB-UniRule"/>
</dbReference>
<comment type="caution">
    <text evidence="7">The sequence shown here is derived from an EMBL/GenBank/DDBJ whole genome shotgun (WGS) entry which is preliminary data.</text>
</comment>
<keyword evidence="3 5" id="KW-0378">Hydrolase</keyword>
<dbReference type="Proteomes" id="UP000054715">
    <property type="component" value="Unassembled WGS sequence"/>
</dbReference>
<dbReference type="InterPro" id="IPR029052">
    <property type="entry name" value="Metallo-depent_PP-like"/>
</dbReference>
<dbReference type="PANTHER" id="PTHR40942:SF4">
    <property type="entry name" value="CYTOCHROME C5"/>
    <property type="match status" value="1"/>
</dbReference>
<gene>
    <name evidence="5 7" type="primary">apaH</name>
    <name evidence="7" type="ORF">Ljam_1847</name>
</gene>
<protein>
    <recommendedName>
        <fullName evidence="5">Bis(5'-nucleosyl)-tetraphosphatase, symmetrical</fullName>
        <ecNumber evidence="5">3.6.1.41</ecNumber>
    </recommendedName>
    <alternativeName>
        <fullName evidence="5">Ap4A hydrolase</fullName>
    </alternativeName>
    <alternativeName>
        <fullName evidence="5">Diadenosine 5',5'''-P1,P4-tetraphosphate pyrophosphohydrolase</fullName>
    </alternativeName>
    <alternativeName>
        <fullName evidence="5">Diadenosine tetraphosphatase</fullName>
    </alternativeName>
</protein>
<dbReference type="PIRSF" id="PIRSF000903">
    <property type="entry name" value="B5n-ttraPtase_sm"/>
    <property type="match status" value="1"/>
</dbReference>
<evidence type="ECO:0000259" key="6">
    <source>
        <dbReference type="Pfam" id="PF00149"/>
    </source>
</evidence>
<comment type="function">
    <text evidence="1 5">Hydrolyzes diadenosine 5',5'''-P1,P4-tetraphosphate to yield ADP.</text>
</comment>
<dbReference type="OrthoDB" id="9807890at2"/>
<dbReference type="InterPro" id="IPR004617">
    <property type="entry name" value="ApaH"/>
</dbReference>
<dbReference type="Gene3D" id="3.60.21.10">
    <property type="match status" value="1"/>
</dbReference>
<dbReference type="AlphaFoldDB" id="A0A0W0UIF0"/>
<dbReference type="RefSeq" id="WP_058449754.1">
    <property type="nucleotide sequence ID" value="NZ_CAAAJF010000002.1"/>
</dbReference>
<evidence type="ECO:0000256" key="2">
    <source>
        <dbReference type="ARBA" id="ARBA00005419"/>
    </source>
</evidence>
<evidence type="ECO:0000256" key="3">
    <source>
        <dbReference type="ARBA" id="ARBA00022801"/>
    </source>
</evidence>
<dbReference type="CDD" id="cd07422">
    <property type="entry name" value="MPP_ApaH"/>
    <property type="match status" value="1"/>
</dbReference>
<evidence type="ECO:0000313" key="8">
    <source>
        <dbReference type="Proteomes" id="UP000054715"/>
    </source>
</evidence>
<evidence type="ECO:0000256" key="1">
    <source>
        <dbReference type="ARBA" id="ARBA00003413"/>
    </source>
</evidence>
<feature type="domain" description="Calcineurin-like phosphoesterase" evidence="6">
    <location>
        <begin position="5"/>
        <end position="152"/>
    </location>
</feature>
<sequence>MPDYAIGDVQGCYEPLQRLLEHINFDDKHDRLWFVGDLVNRGPQSLDVLRFVKNLSLTPQITLGNHDLHLLNRLFGGYPHKNPDDSLQAVLAASDSQELGHWLRKQSILCHDTSLNLVMCHAGIPPVWSLTEAKQYARELELVLSGENYADFFAHMYGNEPACWSDDLTGLTRLRVITNYFTRMRFCNAKGCLLLDYKGTIKDAPANYLPWYTVPERKPIPVEIVFGHWAALEGKSPDSSLHAIDTGCLWGGQLTALRLQDRQRFSVPGLKK</sequence>
<comment type="similarity">
    <text evidence="2 5">Belongs to the Ap4A hydrolase family.</text>
</comment>
<evidence type="ECO:0000313" key="7">
    <source>
        <dbReference type="EMBL" id="KTD07652.1"/>
    </source>
</evidence>